<proteinExistence type="inferred from homology"/>
<feature type="region of interest" description="Disordered" evidence="8">
    <location>
        <begin position="144"/>
        <end position="169"/>
    </location>
</feature>
<dbReference type="Pfam" id="PF03165">
    <property type="entry name" value="MH1"/>
    <property type="match status" value="1"/>
</dbReference>
<dbReference type="CDD" id="cd10489">
    <property type="entry name" value="MH1_SMAD_6_7"/>
    <property type="match status" value="1"/>
</dbReference>
<dbReference type="PROSITE" id="PS51075">
    <property type="entry name" value="MH1"/>
    <property type="match status" value="1"/>
</dbReference>
<dbReference type="InterPro" id="IPR017855">
    <property type="entry name" value="SMAD-like_dom_sf"/>
</dbReference>
<comment type="subcellular location">
    <subcellularLocation>
        <location evidence="7">Cytoplasm</location>
    </subcellularLocation>
    <subcellularLocation>
        <location evidence="7">Nucleus</location>
    </subcellularLocation>
</comment>
<keyword evidence="6 7" id="KW-0539">Nucleus</keyword>
<dbReference type="Proteomes" id="UP000694941">
    <property type="component" value="Unplaced"/>
</dbReference>
<keyword evidence="11" id="KW-1185">Reference proteome</keyword>
<keyword evidence="5 7" id="KW-0804">Transcription</keyword>
<accession>A0ABM1BWP0</accession>
<dbReference type="InterPro" id="IPR036578">
    <property type="entry name" value="SMAD_MH1_sf"/>
</dbReference>
<sequence>MFRPKRNALVKRLWKYRIVNNTGEDEAACALENHEDFEMKSVVHSVLKRLKEAQLEKLVQSVESRGADISDCVLVPRGNLRFGRRTAAPHVLCCQLWRWPEVRHPFELKRLHWCQTANDPLYICCNPYHWSKLCEPESPPPPYRRYPQELLKPEDRAPSEPVSLETGGTNQYGSYRSHSPGDVSGVFPSQQLWCTLAYWELRSRVGRLFPVHKNAVDVFYDLPHGDGLCVSALTEQNQNDGVLRTRQKIGLGLTLTREEDGVWVYNRSDFSLFVNSPTLDLPHTRPLTVHKVLPGCSIKIFDYEKSRYYQRFENVELSDGPFNHNAVRISFAKGWGPKYTRQCITSCPSWLEVIISVVR</sequence>
<comment type="similarity">
    <text evidence="1 7">Belongs to the dwarfin/SMAD family.</text>
</comment>
<evidence type="ECO:0000256" key="6">
    <source>
        <dbReference type="ARBA" id="ARBA00023242"/>
    </source>
</evidence>
<dbReference type="GeneID" id="106473969"/>
<evidence type="ECO:0000256" key="2">
    <source>
        <dbReference type="ARBA" id="ARBA00022723"/>
    </source>
</evidence>
<dbReference type="SUPFAM" id="SSF56366">
    <property type="entry name" value="SMAD MH1 domain"/>
    <property type="match status" value="1"/>
</dbReference>
<evidence type="ECO:0000256" key="5">
    <source>
        <dbReference type="ARBA" id="ARBA00023163"/>
    </source>
</evidence>
<keyword evidence="7" id="KW-0963">Cytoplasm</keyword>
<evidence type="ECO:0000256" key="4">
    <source>
        <dbReference type="ARBA" id="ARBA00023015"/>
    </source>
</evidence>
<dbReference type="PANTHER" id="PTHR13703">
    <property type="entry name" value="SMAD"/>
    <property type="match status" value="1"/>
</dbReference>
<dbReference type="SMART" id="SM00524">
    <property type="entry name" value="DWB"/>
    <property type="match status" value="1"/>
</dbReference>
<dbReference type="Pfam" id="PF03166">
    <property type="entry name" value="MH2"/>
    <property type="match status" value="1"/>
</dbReference>
<reference evidence="12" key="1">
    <citation type="submission" date="2025-08" db="UniProtKB">
        <authorList>
            <consortium name="RefSeq"/>
        </authorList>
    </citation>
    <scope>IDENTIFICATION</scope>
    <source>
        <tissue evidence="12">Muscle</tissue>
    </source>
</reference>
<evidence type="ECO:0000256" key="7">
    <source>
        <dbReference type="RuleBase" id="RU361195"/>
    </source>
</evidence>
<feature type="domain" description="MH1" evidence="9">
    <location>
        <begin position="8"/>
        <end position="139"/>
    </location>
</feature>
<dbReference type="PROSITE" id="PS51076">
    <property type="entry name" value="MH2"/>
    <property type="match status" value="1"/>
</dbReference>
<dbReference type="InterPro" id="IPR001132">
    <property type="entry name" value="SMAD_dom_Dwarfin-type"/>
</dbReference>
<protein>
    <recommendedName>
        <fullName evidence="7">Mothers against decapentaplegic homolog</fullName>
        <shortName evidence="7">MAD homolog</shortName>
        <shortName evidence="7">Mothers against DPP homolog</shortName>
    </recommendedName>
    <alternativeName>
        <fullName evidence="7">SMAD family member</fullName>
    </alternativeName>
</protein>
<evidence type="ECO:0000259" key="10">
    <source>
        <dbReference type="PROSITE" id="PS51076"/>
    </source>
</evidence>
<evidence type="ECO:0000313" key="12">
    <source>
        <dbReference type="RefSeq" id="XP_013790112.1"/>
    </source>
</evidence>
<dbReference type="InterPro" id="IPR008984">
    <property type="entry name" value="SMAD_FHA_dom_sf"/>
</dbReference>
<dbReference type="Gene3D" id="2.60.200.10">
    <property type="match status" value="1"/>
</dbReference>
<dbReference type="PANTHER" id="PTHR13703:SF54">
    <property type="entry name" value="MOTHERS AGAINST DECAPENTAPLEGIC HOMOLOG"/>
    <property type="match status" value="1"/>
</dbReference>
<evidence type="ECO:0000313" key="11">
    <source>
        <dbReference type="Proteomes" id="UP000694941"/>
    </source>
</evidence>
<evidence type="ECO:0000256" key="3">
    <source>
        <dbReference type="ARBA" id="ARBA00022833"/>
    </source>
</evidence>
<evidence type="ECO:0000259" key="9">
    <source>
        <dbReference type="PROSITE" id="PS51075"/>
    </source>
</evidence>
<evidence type="ECO:0000256" key="8">
    <source>
        <dbReference type="SAM" id="MobiDB-lite"/>
    </source>
</evidence>
<dbReference type="RefSeq" id="XP_013790112.1">
    <property type="nucleotide sequence ID" value="XM_013934658.2"/>
</dbReference>
<dbReference type="SUPFAM" id="SSF49879">
    <property type="entry name" value="SMAD/FHA domain"/>
    <property type="match status" value="1"/>
</dbReference>
<dbReference type="InterPro" id="IPR013019">
    <property type="entry name" value="MAD_homology_MH1"/>
</dbReference>
<dbReference type="InterPro" id="IPR013790">
    <property type="entry name" value="Dwarfin"/>
</dbReference>
<dbReference type="Gene3D" id="3.90.520.10">
    <property type="entry name" value="SMAD MH1 domain"/>
    <property type="match status" value="1"/>
</dbReference>
<organism evidence="11 12">
    <name type="scientific">Limulus polyphemus</name>
    <name type="common">Atlantic horseshoe crab</name>
    <dbReference type="NCBI Taxonomy" id="6850"/>
    <lineage>
        <taxon>Eukaryota</taxon>
        <taxon>Metazoa</taxon>
        <taxon>Ecdysozoa</taxon>
        <taxon>Arthropoda</taxon>
        <taxon>Chelicerata</taxon>
        <taxon>Merostomata</taxon>
        <taxon>Xiphosura</taxon>
        <taxon>Limulidae</taxon>
        <taxon>Limulus</taxon>
    </lineage>
</organism>
<dbReference type="InterPro" id="IPR003619">
    <property type="entry name" value="MAD_homology1_Dwarfin-type"/>
</dbReference>
<dbReference type="SMART" id="SM00523">
    <property type="entry name" value="DWA"/>
    <property type="match status" value="1"/>
</dbReference>
<keyword evidence="2" id="KW-0479">Metal-binding</keyword>
<feature type="domain" description="MH2" evidence="10">
    <location>
        <begin position="193"/>
        <end position="359"/>
    </location>
</feature>
<gene>
    <name evidence="12" type="primary">LOC106473969</name>
</gene>
<keyword evidence="4 7" id="KW-0805">Transcription regulation</keyword>
<evidence type="ECO:0000256" key="1">
    <source>
        <dbReference type="ARBA" id="ARBA00005545"/>
    </source>
</evidence>
<name>A0ABM1BWP0_LIMPO</name>
<keyword evidence="3" id="KW-0862">Zinc</keyword>